<dbReference type="PANTHER" id="PTHR11610:SF173">
    <property type="entry name" value="LIPASE DOMAIN-CONTAINING PROTEIN-RELATED"/>
    <property type="match status" value="1"/>
</dbReference>
<evidence type="ECO:0000256" key="2">
    <source>
        <dbReference type="ARBA" id="ARBA00010701"/>
    </source>
</evidence>
<dbReference type="Gene3D" id="3.40.50.1820">
    <property type="entry name" value="alpha/beta hydrolase"/>
    <property type="match status" value="3"/>
</dbReference>
<comment type="similarity">
    <text evidence="2 4">Belongs to the AB hydrolase superfamily. Lipase family.</text>
</comment>
<reference evidence="8" key="1">
    <citation type="journal article" date="2013" name="Genome Biol.">
        <title>Draft genome of the mountain pine beetle, Dendroctonus ponderosae Hopkins, a major forest pest.</title>
        <authorList>
            <person name="Keeling C.I."/>
            <person name="Yuen M.M."/>
            <person name="Liao N.Y."/>
            <person name="Docking T.R."/>
            <person name="Chan S.K."/>
            <person name="Taylor G.A."/>
            <person name="Palmquist D.L."/>
            <person name="Jackman S.D."/>
            <person name="Nguyen A."/>
            <person name="Li M."/>
            <person name="Henderson H."/>
            <person name="Janes J.K."/>
            <person name="Zhao Y."/>
            <person name="Pandoh P."/>
            <person name="Moore R."/>
            <person name="Sperling F.A."/>
            <person name="Huber D.P."/>
            <person name="Birol I."/>
            <person name="Jones S.J."/>
            <person name="Bohlmann J."/>
        </authorList>
    </citation>
    <scope>NUCLEOTIDE SEQUENCE</scope>
</reference>
<dbReference type="GO" id="GO:0005615">
    <property type="term" value="C:extracellular space"/>
    <property type="evidence" value="ECO:0007669"/>
    <property type="project" value="TreeGrafter"/>
</dbReference>
<feature type="region of interest" description="Disordered" evidence="5">
    <location>
        <begin position="234"/>
        <end position="277"/>
    </location>
</feature>
<name>A0AAR5P4G3_DENPD</name>
<feature type="compositionally biased region" description="Pro residues" evidence="5">
    <location>
        <begin position="83"/>
        <end position="95"/>
    </location>
</feature>
<feature type="region of interest" description="Disordered" evidence="5">
    <location>
        <begin position="82"/>
        <end position="156"/>
    </location>
</feature>
<evidence type="ECO:0000259" key="6">
    <source>
        <dbReference type="Pfam" id="PF00151"/>
    </source>
</evidence>
<evidence type="ECO:0000256" key="5">
    <source>
        <dbReference type="SAM" id="MobiDB-lite"/>
    </source>
</evidence>
<dbReference type="GO" id="GO:0016298">
    <property type="term" value="F:lipase activity"/>
    <property type="evidence" value="ECO:0007669"/>
    <property type="project" value="InterPro"/>
</dbReference>
<dbReference type="GO" id="GO:0017171">
    <property type="term" value="F:serine hydrolase activity"/>
    <property type="evidence" value="ECO:0007669"/>
    <property type="project" value="TreeGrafter"/>
</dbReference>
<dbReference type="GO" id="GO:0016042">
    <property type="term" value="P:lipid catabolic process"/>
    <property type="evidence" value="ECO:0007669"/>
    <property type="project" value="TreeGrafter"/>
</dbReference>
<accession>A0AAR5P4G3</accession>
<evidence type="ECO:0000256" key="3">
    <source>
        <dbReference type="ARBA" id="ARBA00022525"/>
    </source>
</evidence>
<protein>
    <recommendedName>
        <fullName evidence="6">Lipase domain-containing protein</fullName>
    </recommendedName>
</protein>
<dbReference type="InterPro" id="IPR000734">
    <property type="entry name" value="TAG_lipase"/>
</dbReference>
<dbReference type="GeneID" id="109534701"/>
<dbReference type="InterPro" id="IPR013818">
    <property type="entry name" value="Lipase"/>
</dbReference>
<feature type="domain" description="Lipase" evidence="6">
    <location>
        <begin position="400"/>
        <end position="550"/>
    </location>
</feature>
<feature type="domain" description="Lipase" evidence="6">
    <location>
        <begin position="985"/>
        <end position="1169"/>
    </location>
</feature>
<reference evidence="7" key="2">
    <citation type="submission" date="2024-08" db="UniProtKB">
        <authorList>
            <consortium name="EnsemblMetazoa"/>
        </authorList>
    </citation>
    <scope>IDENTIFICATION</scope>
</reference>
<organism evidence="7 8">
    <name type="scientific">Dendroctonus ponderosae</name>
    <name type="common">Mountain pine beetle</name>
    <dbReference type="NCBI Taxonomy" id="77166"/>
    <lineage>
        <taxon>Eukaryota</taxon>
        <taxon>Metazoa</taxon>
        <taxon>Ecdysozoa</taxon>
        <taxon>Arthropoda</taxon>
        <taxon>Hexapoda</taxon>
        <taxon>Insecta</taxon>
        <taxon>Pterygota</taxon>
        <taxon>Neoptera</taxon>
        <taxon>Endopterygota</taxon>
        <taxon>Coleoptera</taxon>
        <taxon>Polyphaga</taxon>
        <taxon>Cucujiformia</taxon>
        <taxon>Curculionidae</taxon>
        <taxon>Scolytinae</taxon>
        <taxon>Dendroctonus</taxon>
    </lineage>
</organism>
<dbReference type="PANTHER" id="PTHR11610">
    <property type="entry name" value="LIPASE"/>
    <property type="match status" value="1"/>
</dbReference>
<evidence type="ECO:0000256" key="1">
    <source>
        <dbReference type="ARBA" id="ARBA00004613"/>
    </source>
</evidence>
<evidence type="ECO:0000313" key="7">
    <source>
        <dbReference type="EnsemblMetazoa" id="XP_019756008.1"/>
    </source>
</evidence>
<dbReference type="SUPFAM" id="SSF53474">
    <property type="entry name" value="alpha/beta-Hydrolases"/>
    <property type="match status" value="3"/>
</dbReference>
<dbReference type="InterPro" id="IPR029058">
    <property type="entry name" value="AB_hydrolase_fold"/>
</dbReference>
<dbReference type="Proteomes" id="UP000019118">
    <property type="component" value="Unassembled WGS sequence"/>
</dbReference>
<dbReference type="EnsemblMetazoa" id="XM_019900449.1">
    <property type="protein sequence ID" value="XP_019756008.1"/>
    <property type="gene ID" value="LOC109534701"/>
</dbReference>
<dbReference type="Pfam" id="PF00151">
    <property type="entry name" value="Lipase"/>
    <property type="match status" value="3"/>
</dbReference>
<feature type="domain" description="Lipase" evidence="6">
    <location>
        <begin position="692"/>
        <end position="865"/>
    </location>
</feature>
<proteinExistence type="inferred from homology"/>
<evidence type="ECO:0000313" key="8">
    <source>
        <dbReference type="Proteomes" id="UP000019118"/>
    </source>
</evidence>
<evidence type="ECO:0000256" key="4">
    <source>
        <dbReference type="RuleBase" id="RU004262"/>
    </source>
</evidence>
<dbReference type="KEGG" id="dpa:109534701"/>
<sequence>MHVNSYFIESLVLCFSCGGDNGNFGNGDLGSDGTLCSMDTPSRMVIAKQVHWSDQIGDQCDSGGPIQYDLPAIQQIIRLQLQTPPPSCDAPPTKPDPSSVHLKQLSMFPDGSPQFPPPLEPPNSNWTPINPQEGPLPDGTTRPVDAPQQSSDPQRAVPQYWNPYPATAPSWRPPLAWPLAGPQPGHPNGQAMWPVISAPQAPPGQPPYPQNIVPRPAPYWIPLQSRPAFDWYPLGPSTVPSGPPSFPAESTDDASENDRPWGPEPQWIPNQANRPTDDLIPLPGLDPFAPDQGSEAPLEPMVDPPIDYNRVTIKEAASEPAQTDVTETEIIQPESPQDAVAPNPDPEPQSVDLVTITLDQSEGLISRSIAQSAEIGVEVDAWLQEHPDGQIVIVITAEETSKPTWPQEVKEIFSSHDPESPTLVLVVDWSKYVFSDYTVTVEYSFEVARQLNAMILQLQVPLERLTILAFGTSAHIAGYIGKLTESMQGATVYRIIALNPTGLLYTDVVDVEHRLSRSDASTVLVIHTETVQIGYGQPIGTIDVYVNQPENGQIWCGGDAQCSHEAAIEIFIRAYRLRPVLVTNDLTNELLWGFPLDVPSGVAGVFHLLTDEQGVPQSLPPESWPMETVENYPSVDKSQFPGRNVANMMLMGQRTDGSEITLAVDQPDPNLGEFLLANPLGEVFVILTEQPRGQWAEPMKQALLGAPGPKYVLIVDWSPHVYPSYVFTVNAFSHLVAETVYGFLKINNVPLGLTEMIGFSTSAHVAGMVGALAAADGQELSRITGLDPEARMWENSPQAQLSQLQATIVQVIHTNTRSLGILQPLGHYDIYMFGGAEQPDCIQTDNVDSCSHLKAVEYYLASISSQVLAYEGELQGPQAVRTGDSNVVVGFNLLPSSTQSSRVYVVDQLLPINQAPLEIADLPMVANNWPPVQLVEAISGIVLHIQQVQGAAAQVTTIYFSRRHPQLVGLLRKLLNLSAPTPTYLIVDGEYLNDDDWSLALADKILKTTEDQAVLMRLDWSMYKAQTYAASASYSRAIGSFAAQFLLEVGLLPSNLHIIGFSIGAHIAGFIGKQLQSENGGNQVARISALDPARPMFEHPEVAEQSRLAALDAQHVDVYHSNILVHGFTAPIGSIDYYINGGLVQPGCSGGDHLCAHYRAVQLFILSLDIRDMAIGVRYEEVGKLVFVADATFADFGFFFENGQPGVYYLKTELTEPYLKPAERIAAQTANEIVAPEAGGVDLQADTGDRAPAGYIDVYQINVPTAVETFTEIIQIQGEPQQTVNTYTLRSNFNSSRSA</sequence>
<keyword evidence="8" id="KW-1185">Reference proteome</keyword>
<comment type="subcellular location">
    <subcellularLocation>
        <location evidence="1">Secreted</location>
    </subcellularLocation>
</comment>
<keyword evidence="3" id="KW-0964">Secreted</keyword>
<feature type="region of interest" description="Disordered" evidence="5">
    <location>
        <begin position="317"/>
        <end position="345"/>
    </location>
</feature>